<evidence type="ECO:0000256" key="4">
    <source>
        <dbReference type="ARBA" id="ARBA00022643"/>
    </source>
</evidence>
<dbReference type="PANTHER" id="PTHR10578:SF107">
    <property type="entry name" value="2-HYDROXYACID OXIDASE 1"/>
    <property type="match status" value="1"/>
</dbReference>
<dbReference type="SUPFAM" id="SSF51395">
    <property type="entry name" value="FMN-linked oxidoreductases"/>
    <property type="match status" value="1"/>
</dbReference>
<dbReference type="OMA" id="WADFQYE"/>
<evidence type="ECO:0000256" key="7">
    <source>
        <dbReference type="ARBA" id="ARBA00029325"/>
    </source>
</evidence>
<dbReference type="GeneID" id="119742034"/>
<evidence type="ECO:0000256" key="6">
    <source>
        <dbReference type="ARBA" id="ARBA00024042"/>
    </source>
</evidence>
<dbReference type="InterPro" id="IPR013785">
    <property type="entry name" value="Aldolase_TIM"/>
</dbReference>
<feature type="binding site" evidence="10">
    <location>
        <position position="221"/>
    </location>
    <ligand>
        <name>FMN</name>
        <dbReference type="ChEBI" id="CHEBI:58210"/>
    </ligand>
</feature>
<dbReference type="GO" id="GO:0003973">
    <property type="term" value="F:(S)-2-hydroxy-acid oxidase activity"/>
    <property type="evidence" value="ECO:0007669"/>
    <property type="project" value="UniProtKB-EC"/>
</dbReference>
<dbReference type="GO" id="GO:0005777">
    <property type="term" value="C:peroxisome"/>
    <property type="evidence" value="ECO:0007669"/>
    <property type="project" value="UniProtKB-ARBA"/>
</dbReference>
<comment type="cofactor">
    <cofactor evidence="1">
        <name>FMN</name>
        <dbReference type="ChEBI" id="CHEBI:58210"/>
    </cofactor>
</comment>
<keyword evidence="13" id="KW-1185">Reference proteome</keyword>
<evidence type="ECO:0000313" key="13">
    <source>
        <dbReference type="Proteomes" id="UP000887568"/>
    </source>
</evidence>
<dbReference type="EC" id="1.1.3.15" evidence="2"/>
<dbReference type="Pfam" id="PF01070">
    <property type="entry name" value="FMN_dh"/>
    <property type="match status" value="1"/>
</dbReference>
<dbReference type="InterPro" id="IPR012133">
    <property type="entry name" value="Alpha-hydoxy_acid_DH_FMN"/>
</dbReference>
<evidence type="ECO:0000259" key="11">
    <source>
        <dbReference type="PROSITE" id="PS51349"/>
    </source>
</evidence>
<dbReference type="PIRSF" id="PIRSF000138">
    <property type="entry name" value="Al-hdrx_acd_dh"/>
    <property type="match status" value="1"/>
</dbReference>
<evidence type="ECO:0000256" key="8">
    <source>
        <dbReference type="ARBA" id="ARBA00029327"/>
    </source>
</evidence>
<evidence type="ECO:0000256" key="2">
    <source>
        <dbReference type="ARBA" id="ARBA00013087"/>
    </source>
</evidence>
<organism evidence="12 13">
    <name type="scientific">Patiria miniata</name>
    <name type="common">Bat star</name>
    <name type="synonym">Asterina miniata</name>
    <dbReference type="NCBI Taxonomy" id="46514"/>
    <lineage>
        <taxon>Eukaryota</taxon>
        <taxon>Metazoa</taxon>
        <taxon>Echinodermata</taxon>
        <taxon>Eleutherozoa</taxon>
        <taxon>Asterozoa</taxon>
        <taxon>Asteroidea</taxon>
        <taxon>Valvatacea</taxon>
        <taxon>Valvatida</taxon>
        <taxon>Asterinidae</taxon>
        <taxon>Patiria</taxon>
    </lineage>
</organism>
<sequence length="356" mass="39117">MALSEPVCLKDFEPLARASLPQLTYEYFRGGSYPEQTLKDNEWAFQRYRLRPRLLRDVSKRDMRTNMLGQDIAFPIAVAPTAMHCLAHNDGELATAKAVKSMGTGMVLSAGSTTPIEDVAAASSPNGMLWAQVHLFRDFNTVRMVIRKAEENGYKVLVVTLDCQVSRRETWKRMKLPPGKRLCNFPDTDLANLVSVTSNDKVTWKDIDWLNSITSLPIVLKGILTGEDAREALKHNIAGIIVSNHGARNLDGTLATIDALSEVVEAVRGANVEIYLDGGVRTGTDVLKALALGATAVFIGRPVIWGLAYDGEEGVRKVLEIIRDEFSLAMALSGCSSLSDITPDLVVRDPRYDAKL</sequence>
<feature type="binding site" evidence="10">
    <location>
        <begin position="300"/>
        <end position="301"/>
    </location>
    <ligand>
        <name>FMN</name>
        <dbReference type="ChEBI" id="CHEBI:58210"/>
    </ligand>
</feature>
<dbReference type="OrthoDB" id="25826at2759"/>
<name>A0A914BDQ3_PATMI</name>
<dbReference type="Gene3D" id="3.20.20.70">
    <property type="entry name" value="Aldolase class I"/>
    <property type="match status" value="1"/>
</dbReference>
<feature type="binding site" evidence="10">
    <location>
        <position position="109"/>
    </location>
    <ligand>
        <name>FMN</name>
        <dbReference type="ChEBI" id="CHEBI:58210"/>
    </ligand>
</feature>
<evidence type="ECO:0000313" key="12">
    <source>
        <dbReference type="EnsemblMetazoa" id="XP_038073980.1"/>
    </source>
</evidence>
<accession>A0A914BDQ3</accession>
<evidence type="ECO:0000256" key="1">
    <source>
        <dbReference type="ARBA" id="ARBA00001917"/>
    </source>
</evidence>
<evidence type="ECO:0000256" key="3">
    <source>
        <dbReference type="ARBA" id="ARBA00022630"/>
    </source>
</evidence>
<dbReference type="FunFam" id="3.20.20.70:FF:000056">
    <property type="entry name" value="hydroxyacid oxidase 2"/>
    <property type="match status" value="1"/>
</dbReference>
<keyword evidence="3 10" id="KW-0285">Flavoprotein</keyword>
<keyword evidence="4 10" id="KW-0288">FMN</keyword>
<dbReference type="PROSITE" id="PS51349">
    <property type="entry name" value="FMN_HYDROXY_ACID_DH_2"/>
    <property type="match status" value="1"/>
</dbReference>
<dbReference type="EnsemblMetazoa" id="XM_038218052.1">
    <property type="protein sequence ID" value="XP_038073980.1"/>
    <property type="gene ID" value="LOC119742034"/>
</dbReference>
<dbReference type="CDD" id="cd02809">
    <property type="entry name" value="alpha_hydroxyacid_oxid_FMN"/>
    <property type="match status" value="1"/>
</dbReference>
<comment type="similarity">
    <text evidence="6">Belongs to the FMN-dependent alpha-hydroxy acid dehydrogenase family.</text>
</comment>
<feature type="active site" description="Proton acceptor" evidence="9">
    <location>
        <position position="245"/>
    </location>
</feature>
<reference evidence="12" key="1">
    <citation type="submission" date="2022-11" db="UniProtKB">
        <authorList>
            <consortium name="EnsemblMetazoa"/>
        </authorList>
    </citation>
    <scope>IDENTIFICATION</scope>
</reference>
<evidence type="ECO:0000256" key="9">
    <source>
        <dbReference type="PIRSR" id="PIRSR000138-1"/>
    </source>
</evidence>
<feature type="binding site" evidence="10">
    <location>
        <position position="27"/>
    </location>
    <ligand>
        <name>glyoxylate</name>
        <dbReference type="ChEBI" id="CHEBI:36655"/>
    </ligand>
</feature>
<feature type="binding site" evidence="10">
    <location>
        <position position="132"/>
    </location>
    <ligand>
        <name>glyoxylate</name>
        <dbReference type="ChEBI" id="CHEBI:36655"/>
    </ligand>
</feature>
<feature type="binding site" evidence="10">
    <location>
        <begin position="277"/>
        <end position="281"/>
    </location>
    <ligand>
        <name>FMN</name>
        <dbReference type="ChEBI" id="CHEBI:58210"/>
    </ligand>
</feature>
<feature type="domain" description="FMN hydroxy acid dehydrogenase" evidence="11">
    <location>
        <begin position="1"/>
        <end position="351"/>
    </location>
</feature>
<keyword evidence="5" id="KW-0560">Oxidoreductase</keyword>
<dbReference type="GO" id="GO:0010181">
    <property type="term" value="F:FMN binding"/>
    <property type="evidence" value="ECO:0007669"/>
    <property type="project" value="InterPro"/>
</dbReference>
<evidence type="ECO:0000256" key="5">
    <source>
        <dbReference type="ARBA" id="ARBA00023002"/>
    </source>
</evidence>
<protein>
    <recommendedName>
        <fullName evidence="2">(S)-2-hydroxy-acid oxidase</fullName>
        <ecNumber evidence="2">1.1.3.15</ecNumber>
    </recommendedName>
</protein>
<dbReference type="InterPro" id="IPR000262">
    <property type="entry name" value="FMN-dep_DH"/>
</dbReference>
<dbReference type="AlphaFoldDB" id="A0A914BDQ3"/>
<feature type="binding site" evidence="10">
    <location>
        <position position="248"/>
    </location>
    <ligand>
        <name>glyoxylate</name>
        <dbReference type="ChEBI" id="CHEBI:36655"/>
    </ligand>
</feature>
<feature type="binding site" evidence="10">
    <location>
        <begin position="80"/>
        <end position="82"/>
    </location>
    <ligand>
        <name>FMN</name>
        <dbReference type="ChEBI" id="CHEBI:58210"/>
    </ligand>
</feature>
<dbReference type="Proteomes" id="UP000887568">
    <property type="component" value="Unplaced"/>
</dbReference>
<dbReference type="PANTHER" id="PTHR10578">
    <property type="entry name" value="S -2-HYDROXY-ACID OXIDASE-RELATED"/>
    <property type="match status" value="1"/>
</dbReference>
<proteinExistence type="inferred from homology"/>
<evidence type="ECO:0000256" key="10">
    <source>
        <dbReference type="PIRSR" id="PIRSR000138-2"/>
    </source>
</evidence>
<feature type="binding site" evidence="10">
    <location>
        <position position="245"/>
    </location>
    <ligand>
        <name>glyoxylate</name>
        <dbReference type="ChEBI" id="CHEBI:36655"/>
    </ligand>
</feature>
<dbReference type="RefSeq" id="XP_038073980.1">
    <property type="nucleotide sequence ID" value="XM_038218052.1"/>
</dbReference>
<comment type="catalytic activity">
    <reaction evidence="7">
        <text>a (2S)-2-hydroxycarboxylate + O2 = a 2-oxocarboxylate + H2O2</text>
        <dbReference type="Rhea" id="RHEA:16789"/>
        <dbReference type="ChEBI" id="CHEBI:15379"/>
        <dbReference type="ChEBI" id="CHEBI:16240"/>
        <dbReference type="ChEBI" id="CHEBI:35179"/>
        <dbReference type="ChEBI" id="CHEBI:58123"/>
        <dbReference type="EC" id="1.1.3.15"/>
    </reaction>
    <physiologicalReaction direction="left-to-right" evidence="7">
        <dbReference type="Rhea" id="RHEA:16790"/>
    </physiologicalReaction>
</comment>
<dbReference type="InterPro" id="IPR037396">
    <property type="entry name" value="FMN_HAD"/>
</dbReference>
<feature type="binding site" evidence="10">
    <location>
        <position position="243"/>
    </location>
    <ligand>
        <name>FMN</name>
        <dbReference type="ChEBI" id="CHEBI:58210"/>
    </ligand>
</feature>
<comment type="catalytic activity">
    <reaction evidence="8">
        <text>2-hydroxyoctanoate + O2 = 2-oxooctanoate + H2O2</text>
        <dbReference type="Rhea" id="RHEA:67940"/>
        <dbReference type="ChEBI" id="CHEBI:15379"/>
        <dbReference type="ChEBI" id="CHEBI:16240"/>
        <dbReference type="ChEBI" id="CHEBI:133514"/>
        <dbReference type="ChEBI" id="CHEBI:176689"/>
    </reaction>
    <physiologicalReaction direction="left-to-right" evidence="8">
        <dbReference type="Rhea" id="RHEA:67941"/>
    </physiologicalReaction>
</comment>
<feature type="binding site" evidence="10">
    <location>
        <position position="160"/>
    </location>
    <ligand>
        <name>FMN</name>
        <dbReference type="ChEBI" id="CHEBI:58210"/>
    </ligand>
</feature>